<dbReference type="GO" id="GO:0000166">
    <property type="term" value="F:nucleotide binding"/>
    <property type="evidence" value="ECO:0007669"/>
    <property type="project" value="InterPro"/>
</dbReference>
<evidence type="ECO:0000256" key="1">
    <source>
        <dbReference type="SAM" id="SignalP"/>
    </source>
</evidence>
<dbReference type="InterPro" id="IPR006311">
    <property type="entry name" value="TAT_signal"/>
</dbReference>
<proteinExistence type="predicted"/>
<evidence type="ECO:0000259" key="2">
    <source>
        <dbReference type="Pfam" id="PF01408"/>
    </source>
</evidence>
<dbReference type="KEGG" id="pbs:Plabr_0280"/>
<dbReference type="Proteomes" id="UP000006860">
    <property type="component" value="Chromosome"/>
</dbReference>
<dbReference type="HOGENOM" id="CLU_640667_0_0_0"/>
<dbReference type="RefSeq" id="WP_013626653.1">
    <property type="nucleotide sequence ID" value="NC_015174.1"/>
</dbReference>
<dbReference type="InterPro" id="IPR036291">
    <property type="entry name" value="NAD(P)-bd_dom_sf"/>
</dbReference>
<dbReference type="STRING" id="756272.Plabr_0280"/>
<sequence length="438" mass="48577">MTQESSRRSFMKTSAGLAAGATVLSSLSAKAYAANDETLKIGLIGCGGRGSGAAAQALKTSGQVALVAMADMFGDRLESSLKRITNDVKGNDTATVDVPEERRYTGFDGYKQIMEDNDIDLVILATPPGFRPIHFEAAVNAGKHIFMEKPVATDAAGVAKVLESARKAKEKNLKVGVGLQRHHQLKYQDIIKRIQDDEIGDVVALRVYWNGGGVWDPRLAREDATSEMEYQLRNWYYYNWLCGDHICEQHIHNLDVGNWIKGSYPIRAEGMGGREVRTDKKYGEIYDHHAVEFTFDDGSKMFSQCRHIPNCWNSVSEWAHGTKGHANVSGASYELYDGKKQRYRGDNNDPYQTEHDDLFHAIRNNISYNEAEYGAMSTATSILGRIATYSGKSVNMSDMLASNFSIMPKEMAMNATPPTTPNENGEYPIPVPGVYKPY</sequence>
<dbReference type="SUPFAM" id="SSF55347">
    <property type="entry name" value="Glyceraldehyde-3-phosphate dehydrogenase-like, C-terminal domain"/>
    <property type="match status" value="1"/>
</dbReference>
<accession>F0SPK5</accession>
<evidence type="ECO:0000313" key="3">
    <source>
        <dbReference type="EMBL" id="ADY57909.1"/>
    </source>
</evidence>
<name>F0SPK5_RUBBR</name>
<dbReference type="Gene3D" id="3.30.360.10">
    <property type="entry name" value="Dihydrodipicolinate Reductase, domain 2"/>
    <property type="match status" value="1"/>
</dbReference>
<dbReference type="eggNOG" id="COG0673">
    <property type="taxonomic scope" value="Bacteria"/>
</dbReference>
<dbReference type="Gene3D" id="3.40.50.720">
    <property type="entry name" value="NAD(P)-binding Rossmann-like Domain"/>
    <property type="match status" value="1"/>
</dbReference>
<dbReference type="SUPFAM" id="SSF51735">
    <property type="entry name" value="NAD(P)-binding Rossmann-fold domains"/>
    <property type="match status" value="1"/>
</dbReference>
<organism evidence="3 4">
    <name type="scientific">Rubinisphaera brasiliensis (strain ATCC 49424 / DSM 5305 / JCM 21570 / IAM 15109 / NBRC 103401 / IFAM 1448)</name>
    <name type="common">Planctomyces brasiliensis</name>
    <dbReference type="NCBI Taxonomy" id="756272"/>
    <lineage>
        <taxon>Bacteria</taxon>
        <taxon>Pseudomonadati</taxon>
        <taxon>Planctomycetota</taxon>
        <taxon>Planctomycetia</taxon>
        <taxon>Planctomycetales</taxon>
        <taxon>Planctomycetaceae</taxon>
        <taxon>Rubinisphaera</taxon>
    </lineage>
</organism>
<gene>
    <name evidence="3" type="ordered locus">Plabr_0280</name>
</gene>
<dbReference type="InterPro" id="IPR000683">
    <property type="entry name" value="Gfo/Idh/MocA-like_OxRdtase_N"/>
</dbReference>
<feature type="domain" description="Gfo/Idh/MocA-like oxidoreductase N-terminal" evidence="2">
    <location>
        <begin position="39"/>
        <end position="171"/>
    </location>
</feature>
<dbReference type="EMBL" id="CP002546">
    <property type="protein sequence ID" value="ADY57909.1"/>
    <property type="molecule type" value="Genomic_DNA"/>
</dbReference>
<dbReference type="PANTHER" id="PTHR43818">
    <property type="entry name" value="BCDNA.GH03377"/>
    <property type="match status" value="1"/>
</dbReference>
<keyword evidence="1" id="KW-0732">Signal</keyword>
<feature type="chain" id="PRO_5003260708" evidence="1">
    <location>
        <begin position="34"/>
        <end position="438"/>
    </location>
</feature>
<dbReference type="OrthoDB" id="253515at2"/>
<feature type="signal peptide" evidence="1">
    <location>
        <begin position="1"/>
        <end position="33"/>
    </location>
</feature>
<dbReference type="AlphaFoldDB" id="F0SPK5"/>
<dbReference type="Pfam" id="PF01408">
    <property type="entry name" value="GFO_IDH_MocA"/>
    <property type="match status" value="1"/>
</dbReference>
<dbReference type="InterPro" id="IPR050463">
    <property type="entry name" value="Gfo/Idh/MocA_oxidrdct_glycsds"/>
</dbReference>
<reference evidence="4" key="1">
    <citation type="submission" date="2011-02" db="EMBL/GenBank/DDBJ databases">
        <title>The complete genome of Planctomyces brasiliensis DSM 5305.</title>
        <authorList>
            <person name="Lucas S."/>
            <person name="Copeland A."/>
            <person name="Lapidus A."/>
            <person name="Bruce D."/>
            <person name="Goodwin L."/>
            <person name="Pitluck S."/>
            <person name="Kyrpides N."/>
            <person name="Mavromatis K."/>
            <person name="Pagani I."/>
            <person name="Ivanova N."/>
            <person name="Ovchinnikova G."/>
            <person name="Lu M."/>
            <person name="Detter J.C."/>
            <person name="Han C."/>
            <person name="Land M."/>
            <person name="Hauser L."/>
            <person name="Markowitz V."/>
            <person name="Cheng J.-F."/>
            <person name="Hugenholtz P."/>
            <person name="Woyke T."/>
            <person name="Wu D."/>
            <person name="Tindall B."/>
            <person name="Pomrenke H.G."/>
            <person name="Brambilla E."/>
            <person name="Klenk H.-P."/>
            <person name="Eisen J.A."/>
        </authorList>
    </citation>
    <scope>NUCLEOTIDE SEQUENCE [LARGE SCALE GENOMIC DNA]</scope>
    <source>
        <strain evidence="4">ATCC 49424 / DSM 5305 / JCM 21570 / IAM 15109 / NBRC 103401 / IFAM 1448</strain>
    </source>
</reference>
<dbReference type="PROSITE" id="PS51318">
    <property type="entry name" value="TAT"/>
    <property type="match status" value="1"/>
</dbReference>
<keyword evidence="4" id="KW-1185">Reference proteome</keyword>
<evidence type="ECO:0000313" key="4">
    <source>
        <dbReference type="Proteomes" id="UP000006860"/>
    </source>
</evidence>
<dbReference type="PANTHER" id="PTHR43818:SF5">
    <property type="entry name" value="OXIDOREDUCTASE FAMILY PROTEIN"/>
    <property type="match status" value="1"/>
</dbReference>
<protein>
    <submittedName>
        <fullName evidence="3">Oxidoreductase domain protein</fullName>
    </submittedName>
</protein>